<dbReference type="STRING" id="1032480.MLP_20950"/>
<gene>
    <name evidence="1" type="ordered locus">MLP_20950</name>
</gene>
<sequence>MDPSRCSSYSLRSADREVRRCSFTSIETTSTHLSIATAAVNRRTASPPMPGHPIAGRAGRWASCRGIRAS</sequence>
<reference evidence="1 2" key="1">
    <citation type="submission" date="2011-05" db="EMBL/GenBank/DDBJ databases">
        <title>Whole genome sequence of Microlunatus phosphovorus NM-1.</title>
        <authorList>
            <person name="Hosoyama A."/>
            <person name="Sasaki K."/>
            <person name="Harada T."/>
            <person name="Igarashi R."/>
            <person name="Kawakoshi A."/>
            <person name="Sasagawa M."/>
            <person name="Fukada J."/>
            <person name="Nakamura S."/>
            <person name="Katano Y."/>
            <person name="Hanada S."/>
            <person name="Kamagata Y."/>
            <person name="Nakamura N."/>
            <person name="Yamazaki S."/>
            <person name="Fujita N."/>
        </authorList>
    </citation>
    <scope>NUCLEOTIDE SEQUENCE [LARGE SCALE GENOMIC DNA]</scope>
    <source>
        <strain evidence="2">ATCC 700054 / DSM 10555 / JCM 9379 / NBRC 101784 / NCIMB 13414 / VKM Ac-1990 / NM-1</strain>
    </source>
</reference>
<dbReference type="AlphaFoldDB" id="F5XDT6"/>
<dbReference type="EMBL" id="AP012204">
    <property type="protein sequence ID" value="BAK35109.1"/>
    <property type="molecule type" value="Genomic_DNA"/>
</dbReference>
<protein>
    <submittedName>
        <fullName evidence="1">Uncharacterized protein</fullName>
    </submittedName>
</protein>
<organism evidence="1 2">
    <name type="scientific">Microlunatus phosphovorus (strain ATCC 700054 / DSM 10555 / JCM 9379 / NBRC 101784 / NCIMB 13414 / VKM Ac-1990 / NM-1)</name>
    <dbReference type="NCBI Taxonomy" id="1032480"/>
    <lineage>
        <taxon>Bacteria</taxon>
        <taxon>Bacillati</taxon>
        <taxon>Actinomycetota</taxon>
        <taxon>Actinomycetes</taxon>
        <taxon>Propionibacteriales</taxon>
        <taxon>Propionibacteriaceae</taxon>
        <taxon>Microlunatus</taxon>
    </lineage>
</organism>
<evidence type="ECO:0000313" key="1">
    <source>
        <dbReference type="EMBL" id="BAK35109.1"/>
    </source>
</evidence>
<proteinExistence type="predicted"/>
<dbReference type="KEGG" id="mph:MLP_20950"/>
<dbReference type="HOGENOM" id="CLU_2753375_0_0_11"/>
<keyword evidence="2" id="KW-1185">Reference proteome</keyword>
<accession>F5XDT6</accession>
<evidence type="ECO:0000313" key="2">
    <source>
        <dbReference type="Proteomes" id="UP000007947"/>
    </source>
</evidence>
<name>F5XDT6_MICPN</name>
<dbReference type="Proteomes" id="UP000007947">
    <property type="component" value="Chromosome"/>
</dbReference>